<evidence type="ECO:0000313" key="2">
    <source>
        <dbReference type="EMBL" id="KAG2598790.1"/>
    </source>
</evidence>
<evidence type="ECO:0000313" key="3">
    <source>
        <dbReference type="Proteomes" id="UP000823388"/>
    </source>
</evidence>
<dbReference type="EMBL" id="CM029045">
    <property type="protein sequence ID" value="KAG2598790.1"/>
    <property type="molecule type" value="Genomic_DNA"/>
</dbReference>
<feature type="transmembrane region" description="Helical" evidence="1">
    <location>
        <begin position="136"/>
        <end position="154"/>
    </location>
</feature>
<accession>A0A8T0SJX6</accession>
<protein>
    <submittedName>
        <fullName evidence="2">Uncharacterized protein</fullName>
    </submittedName>
</protein>
<comment type="caution">
    <text evidence="2">The sequence shown here is derived from an EMBL/GenBank/DDBJ whole genome shotgun (WGS) entry which is preliminary data.</text>
</comment>
<keyword evidence="1" id="KW-0812">Transmembrane</keyword>
<keyword evidence="1" id="KW-0472">Membrane</keyword>
<keyword evidence="1" id="KW-1133">Transmembrane helix</keyword>
<proteinExistence type="predicted"/>
<sequence length="155" mass="18455">MSMSKEEMIGVLCDYISTIHDAGALEQVWVRSFQPYNISVKVKDMKVSLRVNQQMFVQCFNFGVRVRAYSEYIRLRYSRFDISKHYMDLRFCDLCELDHHPNYRKKPSGGKELAGVIGRWSIMGYDPLRCKFVRSLLYICFLWRIVWVSQYLLIL</sequence>
<keyword evidence="3" id="KW-1185">Reference proteome</keyword>
<reference evidence="2" key="1">
    <citation type="submission" date="2020-05" db="EMBL/GenBank/DDBJ databases">
        <title>WGS assembly of Panicum virgatum.</title>
        <authorList>
            <person name="Lovell J.T."/>
            <person name="Jenkins J."/>
            <person name="Shu S."/>
            <person name="Juenger T.E."/>
            <person name="Schmutz J."/>
        </authorList>
    </citation>
    <scope>NUCLEOTIDE SEQUENCE</scope>
    <source>
        <strain evidence="2">AP13</strain>
    </source>
</reference>
<name>A0A8T0SJX6_PANVG</name>
<dbReference type="AlphaFoldDB" id="A0A8T0SJX6"/>
<dbReference type="Proteomes" id="UP000823388">
    <property type="component" value="Chromosome 5K"/>
</dbReference>
<evidence type="ECO:0000256" key="1">
    <source>
        <dbReference type="SAM" id="Phobius"/>
    </source>
</evidence>
<gene>
    <name evidence="2" type="ORF">PVAP13_5KG395607</name>
</gene>
<organism evidence="2 3">
    <name type="scientific">Panicum virgatum</name>
    <name type="common">Blackwell switchgrass</name>
    <dbReference type="NCBI Taxonomy" id="38727"/>
    <lineage>
        <taxon>Eukaryota</taxon>
        <taxon>Viridiplantae</taxon>
        <taxon>Streptophyta</taxon>
        <taxon>Embryophyta</taxon>
        <taxon>Tracheophyta</taxon>
        <taxon>Spermatophyta</taxon>
        <taxon>Magnoliopsida</taxon>
        <taxon>Liliopsida</taxon>
        <taxon>Poales</taxon>
        <taxon>Poaceae</taxon>
        <taxon>PACMAD clade</taxon>
        <taxon>Panicoideae</taxon>
        <taxon>Panicodae</taxon>
        <taxon>Paniceae</taxon>
        <taxon>Panicinae</taxon>
        <taxon>Panicum</taxon>
        <taxon>Panicum sect. Hiantes</taxon>
    </lineage>
</organism>